<keyword evidence="1" id="KW-0489">Methyltransferase</keyword>
<evidence type="ECO:0000313" key="4">
    <source>
        <dbReference type="EMBL" id="CAA9378696.1"/>
    </source>
</evidence>
<keyword evidence="2" id="KW-0808">Transferase</keyword>
<feature type="domain" description="Methyltransferase" evidence="3">
    <location>
        <begin position="52"/>
        <end position="143"/>
    </location>
</feature>
<evidence type="ECO:0000259" key="3">
    <source>
        <dbReference type="Pfam" id="PF13649"/>
    </source>
</evidence>
<dbReference type="PANTHER" id="PTHR44942">
    <property type="entry name" value="METHYLTRANSF_11 DOMAIN-CONTAINING PROTEIN"/>
    <property type="match status" value="1"/>
</dbReference>
<proteinExistence type="predicted"/>
<dbReference type="PANTHER" id="PTHR44942:SF4">
    <property type="entry name" value="METHYLTRANSFERASE TYPE 11 DOMAIN-CONTAINING PROTEIN"/>
    <property type="match status" value="1"/>
</dbReference>
<dbReference type="GO" id="GO:0032259">
    <property type="term" value="P:methylation"/>
    <property type="evidence" value="ECO:0007669"/>
    <property type="project" value="UniProtKB-KW"/>
</dbReference>
<dbReference type="Pfam" id="PF13649">
    <property type="entry name" value="Methyltransf_25"/>
    <property type="match status" value="1"/>
</dbReference>
<protein>
    <recommendedName>
        <fullName evidence="3">Methyltransferase domain-containing protein</fullName>
    </recommendedName>
</protein>
<organism evidence="4">
    <name type="scientific">uncultured Propionibacteriaceae bacterium</name>
    <dbReference type="NCBI Taxonomy" id="257457"/>
    <lineage>
        <taxon>Bacteria</taxon>
        <taxon>Bacillati</taxon>
        <taxon>Actinomycetota</taxon>
        <taxon>Actinomycetes</taxon>
        <taxon>Propionibacteriales</taxon>
        <taxon>Propionibacteriaceae</taxon>
        <taxon>environmental samples</taxon>
    </lineage>
</organism>
<reference evidence="4" key="1">
    <citation type="submission" date="2020-02" db="EMBL/GenBank/DDBJ databases">
        <authorList>
            <person name="Meier V. D."/>
        </authorList>
    </citation>
    <scope>NUCLEOTIDE SEQUENCE</scope>
    <source>
        <strain evidence="4">AVDCRST_MAG75</strain>
    </source>
</reference>
<dbReference type="GO" id="GO:0008168">
    <property type="term" value="F:methyltransferase activity"/>
    <property type="evidence" value="ECO:0007669"/>
    <property type="project" value="UniProtKB-KW"/>
</dbReference>
<dbReference type="SUPFAM" id="SSF53335">
    <property type="entry name" value="S-adenosyl-L-methionine-dependent methyltransferases"/>
    <property type="match status" value="1"/>
</dbReference>
<name>A0A6J4N5H7_9ACTN</name>
<evidence type="ECO:0000256" key="2">
    <source>
        <dbReference type="ARBA" id="ARBA00022679"/>
    </source>
</evidence>
<dbReference type="AlphaFoldDB" id="A0A6J4N5H7"/>
<dbReference type="CDD" id="cd02440">
    <property type="entry name" value="AdoMet_MTases"/>
    <property type="match status" value="1"/>
</dbReference>
<dbReference type="Gene3D" id="3.40.50.150">
    <property type="entry name" value="Vaccinia Virus protein VP39"/>
    <property type="match status" value="1"/>
</dbReference>
<accession>A0A6J4N5H7</accession>
<gene>
    <name evidence="4" type="ORF">AVDCRST_MAG75-767</name>
</gene>
<evidence type="ECO:0000256" key="1">
    <source>
        <dbReference type="ARBA" id="ARBA00022603"/>
    </source>
</evidence>
<dbReference type="EMBL" id="CADCUO010000047">
    <property type="protein sequence ID" value="CAA9378696.1"/>
    <property type="molecule type" value="Genomic_DNA"/>
</dbReference>
<dbReference type="InterPro" id="IPR041698">
    <property type="entry name" value="Methyltransf_25"/>
</dbReference>
<dbReference type="InterPro" id="IPR051052">
    <property type="entry name" value="Diverse_substrate_MTase"/>
</dbReference>
<sequence>MGDAVRGHTAGMPSDFSGATAALYARYRRDLPVEQAVRLAELARLRPDDVLVDLGCGTGQLAVPMSEHCAAVVGVDPEPAMLAGLRARGADRVVCVLDDNDGLARLGATLGRHVGSVTIGNALHWMDEAATLRAAAALLRPGGAVCVLTQGPPMWLGAARWQLAIRQVLERRFGPPTGTCRTDPAALAERADIARGLGLAVQVATWTADHPVDTDWVLGHLGSAMDPEQLTAARDDLAAALTATGVGMVEHVVTTALVSRRP</sequence>
<dbReference type="InterPro" id="IPR029063">
    <property type="entry name" value="SAM-dependent_MTases_sf"/>
</dbReference>